<dbReference type="Proteomes" id="UP001629235">
    <property type="component" value="Unassembled WGS sequence"/>
</dbReference>
<protein>
    <submittedName>
        <fullName evidence="1">Alkaline phosphatase family protein</fullName>
    </submittedName>
</protein>
<gene>
    <name evidence="1" type="ORF">PQR01_01430</name>
</gene>
<comment type="caution">
    <text evidence="1">The sequence shown here is derived from an EMBL/GenBank/DDBJ whole genome shotgun (WGS) entry which is preliminary data.</text>
</comment>
<proteinExistence type="predicted"/>
<reference evidence="1 2" key="1">
    <citation type="journal article" date="2024" name="Chem. Sci.">
        <title>Discovery of megapolipeptins by genome mining of a Burkholderiales bacteria collection.</title>
        <authorList>
            <person name="Paulo B.S."/>
            <person name="Recchia M.J.J."/>
            <person name="Lee S."/>
            <person name="Fergusson C.H."/>
            <person name="Romanowski S.B."/>
            <person name="Hernandez A."/>
            <person name="Krull N."/>
            <person name="Liu D.Y."/>
            <person name="Cavanagh H."/>
            <person name="Bos A."/>
            <person name="Gray C.A."/>
            <person name="Murphy B.T."/>
            <person name="Linington R.G."/>
            <person name="Eustaquio A.S."/>
        </authorList>
    </citation>
    <scope>NUCLEOTIDE SEQUENCE [LARGE SCALE GENOMIC DNA]</scope>
    <source>
        <strain evidence="1 2">RL18-126-BIB-B</strain>
    </source>
</reference>
<accession>A0ACC7N402</accession>
<evidence type="ECO:0000313" key="2">
    <source>
        <dbReference type="Proteomes" id="UP001629235"/>
    </source>
</evidence>
<keyword evidence="2" id="KW-1185">Reference proteome</keyword>
<dbReference type="EMBL" id="JAQQDW010000002">
    <property type="protein sequence ID" value="MFM0102187.1"/>
    <property type="molecule type" value="Genomic_DNA"/>
</dbReference>
<evidence type="ECO:0000313" key="1">
    <source>
        <dbReference type="EMBL" id="MFM0102187.1"/>
    </source>
</evidence>
<name>A0ACC7N402_9BURK</name>
<organism evidence="1 2">
    <name type="scientific">Paraburkholderia rhynchosiae</name>
    <dbReference type="NCBI Taxonomy" id="487049"/>
    <lineage>
        <taxon>Bacteria</taxon>
        <taxon>Pseudomonadati</taxon>
        <taxon>Pseudomonadota</taxon>
        <taxon>Betaproteobacteria</taxon>
        <taxon>Burkholderiales</taxon>
        <taxon>Burkholderiaceae</taxon>
        <taxon>Paraburkholderia</taxon>
    </lineage>
</organism>
<sequence>MTNKDNWNARNSNANLHEEGGRGPATPRREFLCMAAGSVGASVAAPLIPALMRDVLTTPAATTTGTIEDVRHIVICTRENRSFDHYVGTLRGVRGFNDRMAIRLPNCDPVCTQEPSMSYLTDIAIWNKGLRNAWNTVRSPGLGMSYFSRNDWRFYTCAPVVISRVRA</sequence>